<accession>A0A6N7TXU3</accession>
<sequence length="92" mass="10744">MRSFEFVKVDESARKHGLKDEEIRYAVRHPFGFQQTLGNPEKPTFAFVGPRHEGGSPHNAIEVIVAKRADGFLHAFHAMPFTDRWRHLLYRR</sequence>
<organism evidence="1 2">
    <name type="scientific">Bifidobacterium asteroides</name>
    <dbReference type="NCBI Taxonomy" id="1684"/>
    <lineage>
        <taxon>Bacteria</taxon>
        <taxon>Bacillati</taxon>
        <taxon>Actinomycetota</taxon>
        <taxon>Actinomycetes</taxon>
        <taxon>Bifidobacteriales</taxon>
        <taxon>Bifidobacteriaceae</taxon>
        <taxon>Bifidobacterium</taxon>
    </lineage>
</organism>
<evidence type="ECO:0008006" key="3">
    <source>
        <dbReference type="Google" id="ProtNLM"/>
    </source>
</evidence>
<dbReference type="OrthoDB" id="3233171at2"/>
<evidence type="ECO:0000313" key="2">
    <source>
        <dbReference type="Proteomes" id="UP000436357"/>
    </source>
</evidence>
<evidence type="ECO:0000313" key="1">
    <source>
        <dbReference type="EMBL" id="MSD91685.1"/>
    </source>
</evidence>
<dbReference type="RefSeq" id="WP_154313833.1">
    <property type="nucleotide sequence ID" value="NZ_WKKW01000009.1"/>
</dbReference>
<name>A0A6N7TXU3_9BIFI</name>
<dbReference type="Proteomes" id="UP000436357">
    <property type="component" value="Unassembled WGS sequence"/>
</dbReference>
<reference evidence="1 2" key="1">
    <citation type="submission" date="2019-11" db="EMBL/GenBank/DDBJ databases">
        <title>Draft Genome Sequence of Plant Growth-Promoting Rhizosphere-Associated Bacteria.</title>
        <authorList>
            <person name="Vasilyev I.Y."/>
            <person name="Radchenko V."/>
            <person name="Ilnitskaya E.V."/>
        </authorList>
    </citation>
    <scope>NUCLEOTIDE SEQUENCE [LARGE SCALE GENOMIC DNA]</scope>
    <source>
        <strain evidence="1 2">VRA_9sq_n</strain>
    </source>
</reference>
<comment type="caution">
    <text evidence="1">The sequence shown here is derived from an EMBL/GenBank/DDBJ whole genome shotgun (WGS) entry which is preliminary data.</text>
</comment>
<gene>
    <name evidence="1" type="ORF">GKC41_08535</name>
</gene>
<proteinExistence type="predicted"/>
<protein>
    <recommendedName>
        <fullName evidence="3">Toxin</fullName>
    </recommendedName>
</protein>
<dbReference type="EMBL" id="WKKW01000009">
    <property type="protein sequence ID" value="MSD91685.1"/>
    <property type="molecule type" value="Genomic_DNA"/>
</dbReference>
<dbReference type="AlphaFoldDB" id="A0A6N7TXU3"/>